<dbReference type="GO" id="GO:0005975">
    <property type="term" value="P:carbohydrate metabolic process"/>
    <property type="evidence" value="ECO:0007669"/>
    <property type="project" value="InterPro"/>
</dbReference>
<dbReference type="FunFam" id="3.40.50.2000:FF:000029">
    <property type="entry name" value="Sterol 3-beta-glucosyltransferase"/>
    <property type="match status" value="1"/>
</dbReference>
<evidence type="ECO:0000256" key="14">
    <source>
        <dbReference type="ARBA" id="ARBA00023136"/>
    </source>
</evidence>
<comment type="subcellular location">
    <subcellularLocation>
        <location evidence="2">Cytoplasm</location>
    </subcellularLocation>
    <subcellularLocation>
        <location evidence="1">Membrane</location>
        <topology evidence="1">Peripheral membrane protein</topology>
    </subcellularLocation>
</comment>
<evidence type="ECO:0000256" key="1">
    <source>
        <dbReference type="ARBA" id="ARBA00004170"/>
    </source>
</evidence>
<keyword evidence="10" id="KW-0677">Repeat</keyword>
<evidence type="ECO:0000256" key="18">
    <source>
        <dbReference type="ARBA" id="ARBA00047886"/>
    </source>
</evidence>
<keyword evidence="11" id="KW-0752">Steroid biosynthesis</keyword>
<organism evidence="22 23">
    <name type="scientific">Lachancea dasiensis</name>
    <dbReference type="NCBI Taxonomy" id="1072105"/>
    <lineage>
        <taxon>Eukaryota</taxon>
        <taxon>Fungi</taxon>
        <taxon>Dikarya</taxon>
        <taxon>Ascomycota</taxon>
        <taxon>Saccharomycotina</taxon>
        <taxon>Saccharomycetes</taxon>
        <taxon>Saccharomycetales</taxon>
        <taxon>Saccharomycetaceae</taxon>
        <taxon>Lachancea</taxon>
    </lineage>
</organism>
<dbReference type="InterPro" id="IPR010610">
    <property type="entry name" value="EryCIII-like_C"/>
</dbReference>
<dbReference type="InterPro" id="IPR050426">
    <property type="entry name" value="Glycosyltransferase_28"/>
</dbReference>
<evidence type="ECO:0000256" key="15">
    <source>
        <dbReference type="ARBA" id="ARBA00023166"/>
    </source>
</evidence>
<dbReference type="SUPFAM" id="SSF50729">
    <property type="entry name" value="PH domain-like"/>
    <property type="match status" value="1"/>
</dbReference>
<evidence type="ECO:0000256" key="2">
    <source>
        <dbReference type="ARBA" id="ARBA00004496"/>
    </source>
</evidence>
<feature type="region of interest" description="Disordered" evidence="20">
    <location>
        <begin position="54"/>
        <end position="89"/>
    </location>
</feature>
<accession>A0A1G4JZJ4</accession>
<dbReference type="Proteomes" id="UP000190274">
    <property type="component" value="Chromosome H"/>
</dbReference>
<dbReference type="InterPro" id="IPR004276">
    <property type="entry name" value="GlycoTrans_28_N"/>
</dbReference>
<keyword evidence="6" id="KW-0963">Cytoplasm</keyword>
<feature type="compositionally biased region" description="Polar residues" evidence="20">
    <location>
        <begin position="54"/>
        <end position="77"/>
    </location>
</feature>
<dbReference type="InterPro" id="IPR001849">
    <property type="entry name" value="PH_domain"/>
</dbReference>
<keyword evidence="15" id="KW-1207">Sterol metabolism</keyword>
<dbReference type="Gene3D" id="3.40.50.2000">
    <property type="entry name" value="Glycogen Phosphorylase B"/>
    <property type="match status" value="2"/>
</dbReference>
<dbReference type="FunFam" id="2.30.29.30:FF:000303">
    <property type="entry name" value="Sterol 3-beta-glucosyltransferase"/>
    <property type="match status" value="1"/>
</dbReference>
<evidence type="ECO:0000256" key="10">
    <source>
        <dbReference type="ARBA" id="ARBA00022737"/>
    </source>
</evidence>
<evidence type="ECO:0000256" key="19">
    <source>
        <dbReference type="ARBA" id="ARBA00049453"/>
    </source>
</evidence>
<sequence length="1294" mass="144634">MARKDQPDVRVYNGASSAAPESEQRPQQRRWIRSLSPVGKLYRSSAGLVHLRNRSLSVRTSNSAVSDSQESETSNSHVSKEHDHDLARPCGMAKSIVGLLTTASVYAGMGDLEQAHQTGEEEEGKEDDEEEELEDDDEEEVEELEDDDDVEGGGGEEEEEEEEGEDEQEERDNYSVFLDNNSRKKPQDGKGESVPGSPLLALQAADEADHTSDSLRSSSDLDSLANTVTHFSKKDSLFELSVVSNNDANSLSSSSSRSRRSKIYKKLLSKFNLSEDEDQFVTKYSCWLLKDLLIQGHIVLTTRHLLFFAFLPKSTGTPKMSGNLSIISGVGLSGRWTRYWSVLKDHTLSLYNSPRDLYFPLLTIDLRYANRIELAKHDEEATGHFKIHTEAKVYKFRADSGYASRSWCSALKKQLFATQNSDNDSISVKIPLSNIIDIDEQTVVAQSVTMRIRVLETPQSFAVDDYFFMFLSKKDANLKEMINRLLLDVGQSHPKKLEAERTLLSNDISLNTDLSLGREIRQNKTGLGSGKIIKRVLSPVTRVHRPSFSMSIPFNSRLPQRTKESHFSKDEEVNAPSGQGSTNKNSDLSSPEHIEAPDDGLSESDSYFGTVEDNKGRIMSLASWTPRPIKNMGSMWGAHPMHYRYNDEEMFPDDDQYLANSKEQILASQRFRSHFSLRQDEALTAAYYAHLNKNIPVYGKLYLGSSVLCFRSLLPGTKTKMILPVSDVENCYKERGFRFGYFGLVVVIHGHEELFFEFSLQSSRDDAECLILKQLDSTKAQTGGLGDVGKLTNNFTATTLSAEQQVSEAAKLRLFEDKISAEGFDVPVMIEESPFNKTTLTPKKSYRFGLLTIGSRGDVQPYIALGKGLLAEGHRVTIISHGEFQDWVTSYGIDFREIAGNPAELMSLMVQHGSMNVGLLREASSHFRGWITKLLETAWLACQNLDILIESPSAMAGIHIAEALRIPYFRAFTMPWTRTRAYPHAFIVPDQKRGGNYNFFTHVLFENIFWKGIGGQVNKWRTETLGLGKTNLMLMQQNKVPFLYCVSPTIFPPSVDFSEWVKVTGYWFLEGEEDYVPPKALVDFIAKARSSGKKLVYIGFGSIVISDPKKMTKAIVDAILEADVFCILNKGWSDRLGGDDKSDTEALPSCIYSCGSVPHDWLFPLVDAAVHHGGSGTTGAALKAGLPTVVKPFFGDQFFYASRVEDIGAGISLKKLNSKTLSRALKEVTSNSRIVHKAQQIKHDIFRENGVGSAINCIYSELEYARSLVLEKNKDMKKTTKVGSSPEENSWLLV</sequence>
<dbReference type="InterPro" id="IPR002213">
    <property type="entry name" value="UDP_glucos_trans"/>
</dbReference>
<feature type="compositionally biased region" description="Basic and acidic residues" evidence="20">
    <location>
        <begin position="78"/>
        <end position="87"/>
    </location>
</feature>
<evidence type="ECO:0000256" key="16">
    <source>
        <dbReference type="ARBA" id="ARBA00023221"/>
    </source>
</evidence>
<evidence type="ECO:0000256" key="11">
    <source>
        <dbReference type="ARBA" id="ARBA00022955"/>
    </source>
</evidence>
<keyword evidence="13" id="KW-0443">Lipid metabolism</keyword>
<evidence type="ECO:0000256" key="7">
    <source>
        <dbReference type="ARBA" id="ARBA00022516"/>
    </source>
</evidence>
<evidence type="ECO:0000256" key="6">
    <source>
        <dbReference type="ARBA" id="ARBA00022490"/>
    </source>
</evidence>
<dbReference type="EMBL" id="LT598461">
    <property type="protein sequence ID" value="SCU96637.1"/>
    <property type="molecule type" value="Genomic_DNA"/>
</dbReference>
<name>A0A1G4JZJ4_9SACH</name>
<keyword evidence="14" id="KW-0472">Membrane</keyword>
<dbReference type="Pfam" id="PF00169">
    <property type="entry name" value="PH"/>
    <property type="match status" value="1"/>
</dbReference>
<dbReference type="Gene3D" id="2.30.29.30">
    <property type="entry name" value="Pleckstrin-homology domain (PH domain)/Phosphotyrosine-binding domain (PTB)"/>
    <property type="match status" value="2"/>
</dbReference>
<dbReference type="CDD" id="cd13216">
    <property type="entry name" value="PH-GRAM2_AGT26"/>
    <property type="match status" value="1"/>
</dbReference>
<evidence type="ECO:0000256" key="17">
    <source>
        <dbReference type="ARBA" id="ARBA00029843"/>
    </source>
</evidence>
<dbReference type="GO" id="GO:0005737">
    <property type="term" value="C:cytoplasm"/>
    <property type="evidence" value="ECO:0007669"/>
    <property type="project" value="UniProtKB-SubCell"/>
</dbReference>
<evidence type="ECO:0000256" key="13">
    <source>
        <dbReference type="ARBA" id="ARBA00023098"/>
    </source>
</evidence>
<dbReference type="PANTHER" id="PTHR48050:SF25">
    <property type="entry name" value="STEROL 3-BETA-GLUCOSYLTRANSFERASE"/>
    <property type="match status" value="1"/>
</dbReference>
<dbReference type="InterPro" id="IPR011993">
    <property type="entry name" value="PH-like_dom_sf"/>
</dbReference>
<feature type="domain" description="PH" evidence="21">
    <location>
        <begin position="317"/>
        <end position="416"/>
    </location>
</feature>
<keyword evidence="9" id="KW-0808">Transferase</keyword>
<feature type="compositionally biased region" description="Basic and acidic residues" evidence="20">
    <location>
        <begin position="561"/>
        <end position="572"/>
    </location>
</feature>
<feature type="compositionally biased region" description="Polar residues" evidence="20">
    <location>
        <begin position="576"/>
        <end position="589"/>
    </location>
</feature>
<comment type="similarity">
    <text evidence="3">Belongs to the glycosyltransferase 28 family.</text>
</comment>
<dbReference type="InterPro" id="IPR048066">
    <property type="entry name" value="ATG26_PH_GRAM1"/>
</dbReference>
<reference evidence="22 23" key="1">
    <citation type="submission" date="2016-03" db="EMBL/GenBank/DDBJ databases">
        <authorList>
            <person name="Devillers H."/>
        </authorList>
    </citation>
    <scope>NUCLEOTIDE SEQUENCE [LARGE SCALE GENOMIC DNA]</scope>
    <source>
        <strain evidence="22">CBS 10888</strain>
    </source>
</reference>
<feature type="region of interest" description="Disordered" evidence="20">
    <location>
        <begin position="110"/>
        <end position="172"/>
    </location>
</feature>
<dbReference type="STRING" id="1266660.A0A1G4JZJ4"/>
<dbReference type="CDD" id="cd13215">
    <property type="entry name" value="PH-GRAM1_AGT26"/>
    <property type="match status" value="1"/>
</dbReference>
<dbReference type="Pfam" id="PF03033">
    <property type="entry name" value="Glyco_transf_28"/>
    <property type="match status" value="1"/>
</dbReference>
<dbReference type="PROSITE" id="PS50003">
    <property type="entry name" value="PH_DOMAIN"/>
    <property type="match status" value="1"/>
</dbReference>
<evidence type="ECO:0000256" key="8">
    <source>
        <dbReference type="ARBA" id="ARBA00022676"/>
    </source>
</evidence>
<protein>
    <recommendedName>
        <fullName evidence="5">Sterol 3-beta-glucosyltransferase</fullName>
        <ecNumber evidence="4">2.4.1.173</ecNumber>
    </recommendedName>
    <alternativeName>
        <fullName evidence="17">Autophagy-related protein 26</fullName>
    </alternativeName>
</protein>
<dbReference type="CDD" id="cd03784">
    <property type="entry name" value="GT1_Gtf-like"/>
    <property type="match status" value="1"/>
</dbReference>
<dbReference type="SMART" id="SM00568">
    <property type="entry name" value="GRAM"/>
    <property type="match status" value="2"/>
</dbReference>
<dbReference type="SMART" id="SM00233">
    <property type="entry name" value="PH"/>
    <property type="match status" value="1"/>
</dbReference>
<feature type="region of interest" description="Disordered" evidence="20">
    <location>
        <begin position="551"/>
        <end position="607"/>
    </location>
</feature>
<comment type="catalytic activity">
    <reaction evidence="19">
        <text>a sterol + UDP-alpha-D-glucose = a sterol 3-beta-D-glucoside + UDP + H(+)</text>
        <dbReference type="Rhea" id="RHEA:22724"/>
        <dbReference type="ChEBI" id="CHEBI:15378"/>
        <dbReference type="ChEBI" id="CHEBI:15889"/>
        <dbReference type="ChEBI" id="CHEBI:37424"/>
        <dbReference type="ChEBI" id="CHEBI:58223"/>
        <dbReference type="ChEBI" id="CHEBI:58885"/>
        <dbReference type="EC" id="2.4.1.173"/>
    </reaction>
    <physiologicalReaction direction="left-to-right" evidence="19">
        <dbReference type="Rhea" id="RHEA:22725"/>
    </physiologicalReaction>
</comment>
<keyword evidence="8" id="KW-0328">Glycosyltransferase</keyword>
<dbReference type="InterPro" id="IPR048065">
    <property type="entry name" value="ATG26_PH_GRAM2"/>
</dbReference>
<dbReference type="FunFam" id="3.40.50.2000:FF:000009">
    <property type="entry name" value="Sterol 3-beta-glucosyltransferase UGT80A2"/>
    <property type="match status" value="1"/>
</dbReference>
<comment type="catalytic activity">
    <reaction evidence="18">
        <text>ergosterol + UDP-alpha-D-glucose = ergosteryl 3-beta-D-glucoside + UDP + H(+)</text>
        <dbReference type="Rhea" id="RHEA:61836"/>
        <dbReference type="ChEBI" id="CHEBI:15378"/>
        <dbReference type="ChEBI" id="CHEBI:16933"/>
        <dbReference type="ChEBI" id="CHEBI:52973"/>
        <dbReference type="ChEBI" id="CHEBI:58223"/>
        <dbReference type="ChEBI" id="CHEBI:58885"/>
    </reaction>
    <physiologicalReaction direction="left-to-right" evidence="18">
        <dbReference type="Rhea" id="RHEA:61837"/>
    </physiologicalReaction>
</comment>
<dbReference type="GO" id="GO:0032120">
    <property type="term" value="P:ascospore-type prospore membrane formation"/>
    <property type="evidence" value="ECO:0007669"/>
    <property type="project" value="EnsemblFungi"/>
</dbReference>
<proteinExistence type="inferred from homology"/>
<dbReference type="SUPFAM" id="SSF53756">
    <property type="entry name" value="UDP-Glycosyltransferase/glycogen phosphorylase"/>
    <property type="match status" value="1"/>
</dbReference>
<dbReference type="OrthoDB" id="10261837at2759"/>
<feature type="compositionally biased region" description="Acidic residues" evidence="20">
    <location>
        <begin position="120"/>
        <end position="170"/>
    </location>
</feature>
<keyword evidence="23" id="KW-1185">Reference proteome</keyword>
<evidence type="ECO:0000256" key="12">
    <source>
        <dbReference type="ARBA" id="ARBA00023011"/>
    </source>
</evidence>
<evidence type="ECO:0000256" key="4">
    <source>
        <dbReference type="ARBA" id="ARBA00012650"/>
    </source>
</evidence>
<dbReference type="EC" id="2.4.1.173" evidence="4"/>
<dbReference type="GO" id="GO:0016126">
    <property type="term" value="P:sterol biosynthetic process"/>
    <property type="evidence" value="ECO:0007669"/>
    <property type="project" value="UniProtKB-KW"/>
</dbReference>
<evidence type="ECO:0000256" key="20">
    <source>
        <dbReference type="SAM" id="MobiDB-lite"/>
    </source>
</evidence>
<feature type="region of interest" description="Disordered" evidence="20">
    <location>
        <begin position="1"/>
        <end position="31"/>
    </location>
</feature>
<dbReference type="InterPro" id="IPR004182">
    <property type="entry name" value="GRAM"/>
</dbReference>
<keyword evidence="16" id="KW-0753">Steroid metabolism</keyword>
<evidence type="ECO:0000313" key="22">
    <source>
        <dbReference type="EMBL" id="SCU96637.1"/>
    </source>
</evidence>
<evidence type="ECO:0000256" key="3">
    <source>
        <dbReference type="ARBA" id="ARBA00006962"/>
    </source>
</evidence>
<dbReference type="FunFam" id="2.30.29.30:FF:000391">
    <property type="entry name" value="Sterol 3-beta-glucosyltransferase"/>
    <property type="match status" value="1"/>
</dbReference>
<evidence type="ECO:0000256" key="9">
    <source>
        <dbReference type="ARBA" id="ARBA00022679"/>
    </source>
</evidence>
<evidence type="ECO:0000259" key="21">
    <source>
        <dbReference type="PROSITE" id="PS50003"/>
    </source>
</evidence>
<dbReference type="Pfam" id="PF02893">
    <property type="entry name" value="GRAM"/>
    <property type="match status" value="1"/>
</dbReference>
<dbReference type="Pfam" id="PF06722">
    <property type="entry name" value="EryCIII-like_C"/>
    <property type="match status" value="1"/>
</dbReference>
<evidence type="ECO:0000256" key="5">
    <source>
        <dbReference type="ARBA" id="ARBA00017894"/>
    </source>
</evidence>
<keyword evidence="12" id="KW-0756">Sterol biosynthesis</keyword>
<keyword evidence="7" id="KW-0444">Lipid biosynthesis</keyword>
<dbReference type="GO" id="GO:0016906">
    <property type="term" value="F:sterol 3-beta-glucosyltransferase activity"/>
    <property type="evidence" value="ECO:0007669"/>
    <property type="project" value="UniProtKB-EC"/>
</dbReference>
<evidence type="ECO:0000313" key="23">
    <source>
        <dbReference type="Proteomes" id="UP000190274"/>
    </source>
</evidence>
<dbReference type="PANTHER" id="PTHR48050">
    <property type="entry name" value="STEROL 3-BETA-GLUCOSYLTRANSFERASE"/>
    <property type="match status" value="1"/>
</dbReference>
<gene>
    <name evidence="22" type="ORF">LADA_0H01970G</name>
</gene>
<dbReference type="GO" id="GO:0016020">
    <property type="term" value="C:membrane"/>
    <property type="evidence" value="ECO:0007669"/>
    <property type="project" value="UniProtKB-SubCell"/>
</dbReference>